<proteinExistence type="predicted"/>
<evidence type="ECO:0000256" key="1">
    <source>
        <dbReference type="SAM" id="MobiDB-lite"/>
    </source>
</evidence>
<dbReference type="PANTHER" id="PTHR24401:SF29">
    <property type="entry name" value="SI:CH211-243P7.3-RELATED"/>
    <property type="match status" value="1"/>
</dbReference>
<feature type="compositionally biased region" description="Low complexity" evidence="1">
    <location>
        <begin position="359"/>
        <end position="368"/>
    </location>
</feature>
<keyword evidence="3" id="KW-1185">Reference proteome</keyword>
<dbReference type="InParanoid" id="A0A6P8VGT3"/>
<evidence type="ECO:0000259" key="2">
    <source>
        <dbReference type="Pfam" id="PF20499"/>
    </source>
</evidence>
<gene>
    <name evidence="4" type="primary">LOC117554954</name>
</gene>
<accession>A0A6P8VGT3</accession>
<reference evidence="4" key="1">
    <citation type="submission" date="2025-08" db="UniProtKB">
        <authorList>
            <consortium name="RefSeq"/>
        </authorList>
    </citation>
    <scope>IDENTIFICATION</scope>
</reference>
<dbReference type="InterPro" id="IPR046616">
    <property type="entry name" value="DUF6729"/>
</dbReference>
<evidence type="ECO:0000313" key="4">
    <source>
        <dbReference type="RefSeq" id="XP_034085475.1"/>
    </source>
</evidence>
<dbReference type="RefSeq" id="XP_034085475.1">
    <property type="nucleotide sequence ID" value="XM_034229584.1"/>
</dbReference>
<feature type="compositionally biased region" description="Pro residues" evidence="1">
    <location>
        <begin position="348"/>
        <end position="358"/>
    </location>
</feature>
<dbReference type="OrthoDB" id="10057688at2759"/>
<protein>
    <submittedName>
        <fullName evidence="4">Uncharacterized protein LOC117554954</fullName>
    </submittedName>
</protein>
<organism evidence="3 4">
    <name type="scientific">Gymnodraco acuticeps</name>
    <name type="common">Antarctic dragonfish</name>
    <dbReference type="NCBI Taxonomy" id="8218"/>
    <lineage>
        <taxon>Eukaryota</taxon>
        <taxon>Metazoa</taxon>
        <taxon>Chordata</taxon>
        <taxon>Craniata</taxon>
        <taxon>Vertebrata</taxon>
        <taxon>Euteleostomi</taxon>
        <taxon>Actinopterygii</taxon>
        <taxon>Neopterygii</taxon>
        <taxon>Teleostei</taxon>
        <taxon>Neoteleostei</taxon>
        <taxon>Acanthomorphata</taxon>
        <taxon>Eupercaria</taxon>
        <taxon>Perciformes</taxon>
        <taxon>Notothenioidei</taxon>
        <taxon>Bathydraconidae</taxon>
        <taxon>Gymnodraco</taxon>
    </lineage>
</organism>
<name>A0A6P8VGT3_GYMAC</name>
<dbReference type="GeneID" id="117554954"/>
<dbReference type="Proteomes" id="UP000515161">
    <property type="component" value="Unplaced"/>
</dbReference>
<dbReference type="PANTHER" id="PTHR24401">
    <property type="entry name" value="SI:CH211-243P7.3-RELATED"/>
    <property type="match status" value="1"/>
</dbReference>
<feature type="region of interest" description="Disordered" evidence="1">
    <location>
        <begin position="291"/>
        <end position="368"/>
    </location>
</feature>
<sequence length="1452" mass="160064">MEHPVFRRAPNGTLLLKATAEASTLAPRRAAGQALYRAKKPEEVDAEAWAHVSSEGGSTANATLVLSRWKVQFGQYQGKIFHWLLENDVGYAINLVASHQKEREKTGSQSPLMANKDAFTRYSSAYPDFLEAVRFHRAFEEARAKSLLPGQEGQALVGFGDFKFETLDSLYKSVDPKQIRFVNYLRRKIPTPGTQMENAIRYTKSRDRQRPAAAAAARARTASKPLGSALAAFVSGRRSLSAVEMQAKIKKLVVPKPAFPASLRSALPSKPSEEPSDEELIRAVVDMEESSDVQAPLSFHPPPATRSSAPQKGAGVSAVLGEPTDEEVLEATQEQDRALRPPAVVQPAPAPSSLPPPAATASPGAAARGQEELLAPAFLPPPPRELLPVSWRAALTVDQQQWIGRVLFTRDQWGRPSLIPDLSLWWNPPQSRPIYHQPPASPDPFFACRLFLWMPHRIWRLQLTCPQPSCTGSMVKAGLYRTIRRVLDIDGWYLMATEYLECRRCKKKVGGWSQGIIRQLAPTYSCLFPAVLTYKLSCDHRVVTQLKSRTLGNSATQLCNTLREQHSDAWMRRAIQYLGVCEQFLALCSVRGQFPPPPIMPTLPSPIWLLTVYGYDIMTRLDEYKARITSTFGSILKMDSTKKVTKKLAGTASDTAAWVTNVGNEYGQVLISVLTCSEGAEGLSSMAAGLMRRYRLAGVPPPQLIYVDRDCCNRDGVSKTAALFQEWGQLVVKLDIWHLMRRFAAGVTTESHELYPAFMRQLSLCIFEVDSGDARRLTEAKRSQLEGKHGMVGLTDAEVIQRITREEWRLHCRRRTRGAEETALLIQDLLQTFGGTAGRDNLDIPLLDALRIQDIWSTQRPHLSCIQDPPGMQLYTQTGRLTKGGVILPVYRCARGSTSLESFHLHLNRFIPGTQASAKHFQAFLIDGLVRWNEDRAAAASGEVEPLHSYSGHLKHVLNQKSQRVLGRQLVKDFTKPAEYTGELIGVEFLYRQTGKVLEDVSLDPDIPDEAAAIQSLEEVDEGIEEDVEDPTVFQPDIPSTGTAARSGDPADAPRSEPSGPAAPHQPDPPEAPEAPAQQSSSDSEEEMQGPDGQPGYQHVLKLAKALLEARSLQGLSDKRVDELMALWQRLPEPDRRQVVYPPRHRERQLKGRFKTAKGKNTSCPGKESLQRCLLGLNSGPATWPSASRLVEAICSQLCRLHPAATRFGGIMRTRWFLILTDYVAIREAVLASPRLMAQTDIQLFELNQRTLSQWFSRRQKERGVSVLLQGAGVVPAVDVAVQPLPPAKGLSFVQVGQGQPFRYNIPEVPGPSGVGLSASSGHTPPPPPPLRTLLPAVPLMAAAPPPPLRLLLPAGPLMAAQPPPLHVPKTTAYRKRKAAEADAARGGPSPWSKARRQTGQYTCSKCGQAKRIDTGHTRIAGVSYCAAAGGKTVEEWREEMKKLKRDPAGGE</sequence>
<feature type="domain" description="DUF6729" evidence="2">
    <location>
        <begin position="391"/>
        <end position="618"/>
    </location>
</feature>
<feature type="region of interest" description="Disordered" evidence="1">
    <location>
        <begin position="1022"/>
        <end position="1096"/>
    </location>
</feature>
<feature type="region of interest" description="Disordered" evidence="1">
    <location>
        <begin position="1377"/>
        <end position="1401"/>
    </location>
</feature>
<dbReference type="Pfam" id="PF20499">
    <property type="entry name" value="DUF6729"/>
    <property type="match status" value="1"/>
</dbReference>
<feature type="compositionally biased region" description="Pro residues" evidence="1">
    <location>
        <begin position="1064"/>
        <end position="1073"/>
    </location>
</feature>
<dbReference type="KEGG" id="gacu:117554954"/>
<evidence type="ECO:0000313" key="3">
    <source>
        <dbReference type="Proteomes" id="UP000515161"/>
    </source>
</evidence>